<comment type="caution">
    <text evidence="1">The sequence shown here is derived from an EMBL/GenBank/DDBJ whole genome shotgun (WGS) entry which is preliminary data.</text>
</comment>
<name>A0A4Y2C500_ARAVE</name>
<accession>A0A4Y2C500</accession>
<dbReference type="EMBL" id="BGPR01000143">
    <property type="protein sequence ID" value="GBL98837.1"/>
    <property type="molecule type" value="Genomic_DNA"/>
</dbReference>
<evidence type="ECO:0000313" key="2">
    <source>
        <dbReference type="Proteomes" id="UP000499080"/>
    </source>
</evidence>
<protein>
    <submittedName>
        <fullName evidence="1">Uncharacterized protein</fullName>
    </submittedName>
</protein>
<gene>
    <name evidence="1" type="ORF">AVEN_165684_1</name>
</gene>
<dbReference type="AlphaFoldDB" id="A0A4Y2C500"/>
<reference evidence="1 2" key="1">
    <citation type="journal article" date="2019" name="Sci. Rep.">
        <title>Orb-weaving spider Araneus ventricosus genome elucidates the spidroin gene catalogue.</title>
        <authorList>
            <person name="Kono N."/>
            <person name="Nakamura H."/>
            <person name="Ohtoshi R."/>
            <person name="Moran D.A.P."/>
            <person name="Shinohara A."/>
            <person name="Yoshida Y."/>
            <person name="Fujiwara M."/>
            <person name="Mori M."/>
            <person name="Tomita M."/>
            <person name="Arakawa K."/>
        </authorList>
    </citation>
    <scope>NUCLEOTIDE SEQUENCE [LARGE SCALE GENOMIC DNA]</scope>
</reference>
<evidence type="ECO:0000313" key="1">
    <source>
        <dbReference type="EMBL" id="GBL98837.1"/>
    </source>
</evidence>
<organism evidence="1 2">
    <name type="scientific">Araneus ventricosus</name>
    <name type="common">Orbweaver spider</name>
    <name type="synonym">Epeira ventricosa</name>
    <dbReference type="NCBI Taxonomy" id="182803"/>
    <lineage>
        <taxon>Eukaryota</taxon>
        <taxon>Metazoa</taxon>
        <taxon>Ecdysozoa</taxon>
        <taxon>Arthropoda</taxon>
        <taxon>Chelicerata</taxon>
        <taxon>Arachnida</taxon>
        <taxon>Araneae</taxon>
        <taxon>Araneomorphae</taxon>
        <taxon>Entelegynae</taxon>
        <taxon>Araneoidea</taxon>
        <taxon>Araneidae</taxon>
        <taxon>Araneus</taxon>
    </lineage>
</organism>
<proteinExistence type="predicted"/>
<sequence length="97" mass="11105">MHSSVSKFESLSSFVNWIVLHINLRISFMPLYYPLLRSRTSDSSSAGLSLPNSSKIAVYCPRGIISHRFMSQISLWSGRLSTFASVYMDYQYKPRCT</sequence>
<keyword evidence="2" id="KW-1185">Reference proteome</keyword>
<dbReference type="Proteomes" id="UP000499080">
    <property type="component" value="Unassembled WGS sequence"/>
</dbReference>